<evidence type="ECO:0000256" key="3">
    <source>
        <dbReference type="SAM" id="SignalP"/>
    </source>
</evidence>
<dbReference type="AlphaFoldDB" id="A0A286GR30"/>
<dbReference type="Proteomes" id="UP000219482">
    <property type="component" value="Unassembled WGS sequence"/>
</dbReference>
<name>A0A286GR30_9ACTN</name>
<protein>
    <submittedName>
        <fullName evidence="5">ABC-type branched-chain amino acid transport system, substrate-binding protein</fullName>
    </submittedName>
</protein>
<feature type="signal peptide" evidence="3">
    <location>
        <begin position="1"/>
        <end position="31"/>
    </location>
</feature>
<evidence type="ECO:0000259" key="4">
    <source>
        <dbReference type="Pfam" id="PF13458"/>
    </source>
</evidence>
<dbReference type="InterPro" id="IPR028082">
    <property type="entry name" value="Peripla_BP_I"/>
</dbReference>
<evidence type="ECO:0000313" key="6">
    <source>
        <dbReference type="Proteomes" id="UP000219482"/>
    </source>
</evidence>
<dbReference type="Pfam" id="PF13458">
    <property type="entry name" value="Peripla_BP_6"/>
    <property type="match status" value="1"/>
</dbReference>
<keyword evidence="6" id="KW-1185">Reference proteome</keyword>
<dbReference type="RefSeq" id="WP_097183462.1">
    <property type="nucleotide sequence ID" value="NZ_OCNK01000002.1"/>
</dbReference>
<sequence>MSDIPGLVRRRVVVALAAGSLLLTAACSGRADDSSESASGSSAGSDEPIVVGMSFPLSGPLSGAAAVADGAAAYFERVNAEGGVDGREIDYQVLDDGYDPARQAENARQLVDQEDAGVVLTFGGISSATAPYLNGEKVAHVAFGTQAALSDTDTTPYTRGWFPDGSWEGQVVAEHIQEESPDAVVGVLGIANDLTTSQVDGMAAAGLTPDKVLTVPPGVVDLTSQLNELRGAGVDTLFLAVVGPAQPATLRTMADIGYQPTTYLYSAASDLATSVGPAGPENATNAFTAQYFKDPADPRWADDEGVQAFKEDIAEYGDEANADSYLAIEGYGAAAAIVAALEESGGEGGDAFAEAWDSIDGVDNPAILPDMQLSAGPGSRLVHQYRILQFDGTSWQDAGDVVDAADLAQG</sequence>
<dbReference type="EMBL" id="OCNK01000002">
    <property type="protein sequence ID" value="SOD98021.1"/>
    <property type="molecule type" value="Genomic_DNA"/>
</dbReference>
<reference evidence="6" key="1">
    <citation type="submission" date="2017-09" db="EMBL/GenBank/DDBJ databases">
        <authorList>
            <person name="Varghese N."/>
            <person name="Submissions S."/>
        </authorList>
    </citation>
    <scope>NUCLEOTIDE SEQUENCE [LARGE SCALE GENOMIC DNA]</scope>
    <source>
        <strain evidence="6">DSM 44270</strain>
    </source>
</reference>
<feature type="domain" description="Leucine-binding protein" evidence="4">
    <location>
        <begin position="48"/>
        <end position="391"/>
    </location>
</feature>
<evidence type="ECO:0000256" key="2">
    <source>
        <dbReference type="ARBA" id="ARBA00022729"/>
    </source>
</evidence>
<gene>
    <name evidence="5" type="ORF">SAMN06272739_1695</name>
</gene>
<dbReference type="CDD" id="cd06343">
    <property type="entry name" value="PBP1_ABC_ligand_binding-like"/>
    <property type="match status" value="1"/>
</dbReference>
<accession>A0A286GR30</accession>
<dbReference type="PANTHER" id="PTHR47235:SF1">
    <property type="entry name" value="BLR6548 PROTEIN"/>
    <property type="match status" value="1"/>
</dbReference>
<dbReference type="SUPFAM" id="SSF53822">
    <property type="entry name" value="Periplasmic binding protein-like I"/>
    <property type="match status" value="1"/>
</dbReference>
<evidence type="ECO:0000313" key="5">
    <source>
        <dbReference type="EMBL" id="SOD98021.1"/>
    </source>
</evidence>
<organism evidence="5 6">
    <name type="scientific">Blastococcus haudaquaticus</name>
    <dbReference type="NCBI Taxonomy" id="1938745"/>
    <lineage>
        <taxon>Bacteria</taxon>
        <taxon>Bacillati</taxon>
        <taxon>Actinomycetota</taxon>
        <taxon>Actinomycetes</taxon>
        <taxon>Geodermatophilales</taxon>
        <taxon>Geodermatophilaceae</taxon>
        <taxon>Blastococcus</taxon>
    </lineage>
</organism>
<comment type="similarity">
    <text evidence="1">Belongs to the leucine-binding protein family.</text>
</comment>
<dbReference type="InterPro" id="IPR028081">
    <property type="entry name" value="Leu-bd"/>
</dbReference>
<keyword evidence="2 3" id="KW-0732">Signal</keyword>
<evidence type="ECO:0000256" key="1">
    <source>
        <dbReference type="ARBA" id="ARBA00010062"/>
    </source>
</evidence>
<dbReference type="Gene3D" id="3.40.50.2300">
    <property type="match status" value="2"/>
</dbReference>
<feature type="chain" id="PRO_5012176914" evidence="3">
    <location>
        <begin position="32"/>
        <end position="410"/>
    </location>
</feature>
<dbReference type="PANTHER" id="PTHR47235">
    <property type="entry name" value="BLR6548 PROTEIN"/>
    <property type="match status" value="1"/>
</dbReference>
<dbReference type="OrthoDB" id="3563031at2"/>
<proteinExistence type="inferred from homology"/>